<gene>
    <name evidence="6" type="ORF">ZHAS_00019438</name>
</gene>
<evidence type="ECO:0000256" key="1">
    <source>
        <dbReference type="ARBA" id="ARBA00008557"/>
    </source>
</evidence>
<dbReference type="GO" id="GO:0003723">
    <property type="term" value="F:RNA binding"/>
    <property type="evidence" value="ECO:0007669"/>
    <property type="project" value="UniProtKB-UniRule"/>
</dbReference>
<evidence type="ECO:0000256" key="2">
    <source>
        <dbReference type="ARBA" id="ARBA00022884"/>
    </source>
</evidence>
<dbReference type="Pfam" id="PF00076">
    <property type="entry name" value="RRM_1"/>
    <property type="match status" value="1"/>
</dbReference>
<keyword evidence="2 3" id="KW-0694">RNA-binding</keyword>
<dbReference type="OrthoDB" id="7764636at2759"/>
<organism evidence="6">
    <name type="scientific">Anopheles sinensis</name>
    <name type="common">Mosquito</name>
    <dbReference type="NCBI Taxonomy" id="74873"/>
    <lineage>
        <taxon>Eukaryota</taxon>
        <taxon>Metazoa</taxon>
        <taxon>Ecdysozoa</taxon>
        <taxon>Arthropoda</taxon>
        <taxon>Hexapoda</taxon>
        <taxon>Insecta</taxon>
        <taxon>Pterygota</taxon>
        <taxon>Neoptera</taxon>
        <taxon>Endopterygota</taxon>
        <taxon>Diptera</taxon>
        <taxon>Nematocera</taxon>
        <taxon>Culicoidea</taxon>
        <taxon>Culicidae</taxon>
        <taxon>Anophelinae</taxon>
        <taxon>Anopheles</taxon>
    </lineage>
</organism>
<dbReference type="AlphaFoldDB" id="A0A084WLT4"/>
<dbReference type="Proteomes" id="UP000030765">
    <property type="component" value="Unassembled WGS sequence"/>
</dbReference>
<dbReference type="EnsemblMetazoa" id="ASIC019438-RA">
    <property type="protein sequence ID" value="ASIC019438-PA"/>
    <property type="gene ID" value="ASIC019438"/>
</dbReference>
<dbReference type="InterPro" id="IPR052462">
    <property type="entry name" value="SLIRP/GR-RBP-like"/>
</dbReference>
<proteinExistence type="inferred from homology"/>
<evidence type="ECO:0000256" key="4">
    <source>
        <dbReference type="SAM" id="MobiDB-lite"/>
    </source>
</evidence>
<evidence type="ECO:0000256" key="3">
    <source>
        <dbReference type="PROSITE-ProRule" id="PRU00176"/>
    </source>
</evidence>
<dbReference type="PANTHER" id="PTHR48027">
    <property type="entry name" value="HETEROGENEOUS NUCLEAR RIBONUCLEOPROTEIN 87F-RELATED"/>
    <property type="match status" value="1"/>
</dbReference>
<dbReference type="VEuPathDB" id="VectorBase:ASIC019438"/>
<reference evidence="7" key="2">
    <citation type="submission" date="2020-05" db="UniProtKB">
        <authorList>
            <consortium name="EnsemblMetazoa"/>
        </authorList>
    </citation>
    <scope>IDENTIFICATION</scope>
</reference>
<dbReference type="SUPFAM" id="SSF54928">
    <property type="entry name" value="RNA-binding domain, RBD"/>
    <property type="match status" value="1"/>
</dbReference>
<dbReference type="EMBL" id="KE525351">
    <property type="protein sequence ID" value="KFB51178.1"/>
    <property type="molecule type" value="Genomic_DNA"/>
</dbReference>
<dbReference type="STRING" id="74873.A0A084WLT4"/>
<dbReference type="InterPro" id="IPR012677">
    <property type="entry name" value="Nucleotide-bd_a/b_plait_sf"/>
</dbReference>
<dbReference type="Gene3D" id="3.30.70.330">
    <property type="match status" value="1"/>
</dbReference>
<evidence type="ECO:0000259" key="5">
    <source>
        <dbReference type="PROSITE" id="PS50102"/>
    </source>
</evidence>
<accession>A0A084WLT4</accession>
<sequence>MQRSMYRHGVNLYVKNLADTVDEERLRKEFSTYGTITSVKVMLDEGRSRGFGFVCFSAPDEATNAITEMNGRIVDGMKLYVALAQRKEERKSHLASQYIQRVKSLRLQHIGQVYQQSSSYCVPSIARTPGNPRDSGATSHTAGCDCQG</sequence>
<dbReference type="InterPro" id="IPR035979">
    <property type="entry name" value="RBD_domain_sf"/>
</dbReference>
<dbReference type="SMART" id="SM00360">
    <property type="entry name" value="RRM"/>
    <property type="match status" value="1"/>
</dbReference>
<feature type="domain" description="RRM" evidence="5">
    <location>
        <begin position="10"/>
        <end position="86"/>
    </location>
</feature>
<comment type="similarity">
    <text evidence="1">Belongs to the polyadenylate-binding protein type-1 family.</text>
</comment>
<dbReference type="EMBL" id="ATLV01024277">
    <property type="status" value="NOT_ANNOTATED_CDS"/>
    <property type="molecule type" value="Genomic_DNA"/>
</dbReference>
<keyword evidence="8" id="KW-1185">Reference proteome</keyword>
<evidence type="ECO:0000313" key="6">
    <source>
        <dbReference type="EMBL" id="KFB51178.1"/>
    </source>
</evidence>
<feature type="region of interest" description="Disordered" evidence="4">
    <location>
        <begin position="127"/>
        <end position="148"/>
    </location>
</feature>
<evidence type="ECO:0000313" key="8">
    <source>
        <dbReference type="Proteomes" id="UP000030765"/>
    </source>
</evidence>
<dbReference type="FunFam" id="3.30.70.330:FF:000091">
    <property type="entry name" value="Polyadenylate-binding protein"/>
    <property type="match status" value="1"/>
</dbReference>
<dbReference type="CDD" id="cd12381">
    <property type="entry name" value="RRM4_I_PABPs"/>
    <property type="match status" value="1"/>
</dbReference>
<name>A0A084WLT4_ANOSI</name>
<evidence type="ECO:0000313" key="7">
    <source>
        <dbReference type="EnsemblMetazoa" id="ASIC019438-PA"/>
    </source>
</evidence>
<reference evidence="6 8" key="1">
    <citation type="journal article" date="2014" name="BMC Genomics">
        <title>Genome sequence of Anopheles sinensis provides insight into genetics basis of mosquito competence for malaria parasites.</title>
        <authorList>
            <person name="Zhou D."/>
            <person name="Zhang D."/>
            <person name="Ding G."/>
            <person name="Shi L."/>
            <person name="Hou Q."/>
            <person name="Ye Y."/>
            <person name="Xu Y."/>
            <person name="Zhou H."/>
            <person name="Xiong C."/>
            <person name="Li S."/>
            <person name="Yu J."/>
            <person name="Hong S."/>
            <person name="Yu X."/>
            <person name="Zou P."/>
            <person name="Chen C."/>
            <person name="Chang X."/>
            <person name="Wang W."/>
            <person name="Lv Y."/>
            <person name="Sun Y."/>
            <person name="Ma L."/>
            <person name="Shen B."/>
            <person name="Zhu C."/>
        </authorList>
    </citation>
    <scope>NUCLEOTIDE SEQUENCE [LARGE SCALE GENOMIC DNA]</scope>
</reference>
<dbReference type="PROSITE" id="PS50102">
    <property type="entry name" value="RRM"/>
    <property type="match status" value="1"/>
</dbReference>
<protein>
    <submittedName>
        <fullName evidence="6">AGAP011092-PA-like protein</fullName>
    </submittedName>
</protein>
<dbReference type="VEuPathDB" id="VectorBase:ASIS020224"/>
<dbReference type="InterPro" id="IPR000504">
    <property type="entry name" value="RRM_dom"/>
</dbReference>